<name>A0A2P2QDH1_RHIMU</name>
<evidence type="ECO:0000256" key="1">
    <source>
        <dbReference type="SAM" id="Phobius"/>
    </source>
</evidence>
<proteinExistence type="predicted"/>
<keyword evidence="1" id="KW-0812">Transmembrane</keyword>
<accession>A0A2P2QDH1</accession>
<reference evidence="2" key="1">
    <citation type="submission" date="2018-02" db="EMBL/GenBank/DDBJ databases">
        <title>Rhizophora mucronata_Transcriptome.</title>
        <authorList>
            <person name="Meera S.P."/>
            <person name="Sreeshan A."/>
            <person name="Augustine A."/>
        </authorList>
    </citation>
    <scope>NUCLEOTIDE SEQUENCE</scope>
    <source>
        <tissue evidence="2">Leaf</tissue>
    </source>
</reference>
<evidence type="ECO:0000313" key="2">
    <source>
        <dbReference type="EMBL" id="MBX64927.1"/>
    </source>
</evidence>
<protein>
    <submittedName>
        <fullName evidence="2">Uncharacterized protein</fullName>
    </submittedName>
</protein>
<sequence length="36" mass="4232">MARLTAGNKIRSHNYYMAWTVIKLFSVVALQYSREI</sequence>
<dbReference type="AlphaFoldDB" id="A0A2P2QDH1"/>
<keyword evidence="1" id="KW-0472">Membrane</keyword>
<feature type="transmembrane region" description="Helical" evidence="1">
    <location>
        <begin position="15"/>
        <end position="33"/>
    </location>
</feature>
<organism evidence="2">
    <name type="scientific">Rhizophora mucronata</name>
    <name type="common">Asiatic mangrove</name>
    <dbReference type="NCBI Taxonomy" id="61149"/>
    <lineage>
        <taxon>Eukaryota</taxon>
        <taxon>Viridiplantae</taxon>
        <taxon>Streptophyta</taxon>
        <taxon>Embryophyta</taxon>
        <taxon>Tracheophyta</taxon>
        <taxon>Spermatophyta</taxon>
        <taxon>Magnoliopsida</taxon>
        <taxon>eudicotyledons</taxon>
        <taxon>Gunneridae</taxon>
        <taxon>Pentapetalae</taxon>
        <taxon>rosids</taxon>
        <taxon>fabids</taxon>
        <taxon>Malpighiales</taxon>
        <taxon>Rhizophoraceae</taxon>
        <taxon>Rhizophora</taxon>
    </lineage>
</organism>
<keyword evidence="1" id="KW-1133">Transmembrane helix</keyword>
<dbReference type="EMBL" id="GGEC01084443">
    <property type="protein sequence ID" value="MBX64927.1"/>
    <property type="molecule type" value="Transcribed_RNA"/>
</dbReference>